<evidence type="ECO:0000313" key="10">
    <source>
        <dbReference type="EnsemblProtists" id="EOD36018"/>
    </source>
</evidence>
<dbReference type="PRINTS" id="PR00132">
    <property type="entry name" value="GLHYDRLASE2"/>
</dbReference>
<dbReference type="Proteomes" id="UP000013827">
    <property type="component" value="Unassembled WGS sequence"/>
</dbReference>
<accession>A0A0D3KJT3</accession>
<dbReference type="PANTHER" id="PTHR46323">
    <property type="entry name" value="BETA-GALACTOSIDASE"/>
    <property type="match status" value="1"/>
</dbReference>
<dbReference type="PaxDb" id="2903-EOD36018"/>
<dbReference type="SUPFAM" id="SSF49303">
    <property type="entry name" value="beta-Galactosidase/glucuronidase domain"/>
    <property type="match status" value="2"/>
</dbReference>
<organism evidence="10 11">
    <name type="scientific">Emiliania huxleyi (strain CCMP1516)</name>
    <dbReference type="NCBI Taxonomy" id="280463"/>
    <lineage>
        <taxon>Eukaryota</taxon>
        <taxon>Haptista</taxon>
        <taxon>Haptophyta</taxon>
        <taxon>Prymnesiophyceae</taxon>
        <taxon>Isochrysidales</taxon>
        <taxon>Noelaerhabdaceae</taxon>
        <taxon>Emiliania</taxon>
    </lineage>
</organism>
<dbReference type="Gene3D" id="3.20.20.80">
    <property type="entry name" value="Glycosidases"/>
    <property type="match status" value="1"/>
</dbReference>
<dbReference type="Pfam" id="PF02837">
    <property type="entry name" value="Glyco_hydro_2_N"/>
    <property type="match status" value="1"/>
</dbReference>
<evidence type="ECO:0000313" key="11">
    <source>
        <dbReference type="Proteomes" id="UP000013827"/>
    </source>
</evidence>
<evidence type="ECO:0000259" key="9">
    <source>
        <dbReference type="Pfam" id="PF16353"/>
    </source>
</evidence>
<comment type="similarity">
    <text evidence="2">Belongs to the glycosyl hydrolase 2 family.</text>
</comment>
<evidence type="ECO:0000259" key="7">
    <source>
        <dbReference type="Pfam" id="PF02836"/>
    </source>
</evidence>
<dbReference type="GO" id="GO:0005990">
    <property type="term" value="P:lactose catabolic process"/>
    <property type="evidence" value="ECO:0007669"/>
    <property type="project" value="TreeGrafter"/>
</dbReference>
<dbReference type="GeneID" id="17283611"/>
<dbReference type="HOGENOM" id="CLU_002346_3_1_1"/>
<dbReference type="PANTHER" id="PTHR46323:SF2">
    <property type="entry name" value="BETA-GALACTOSIDASE"/>
    <property type="match status" value="1"/>
</dbReference>
<dbReference type="Gene3D" id="2.60.40.10">
    <property type="entry name" value="Immunoglobulins"/>
    <property type="match status" value="2"/>
</dbReference>
<keyword evidence="4" id="KW-0378">Hydrolase</keyword>
<proteinExistence type="inferred from homology"/>
<evidence type="ECO:0000256" key="1">
    <source>
        <dbReference type="ARBA" id="ARBA00001412"/>
    </source>
</evidence>
<dbReference type="InterPro" id="IPR008979">
    <property type="entry name" value="Galactose-bd-like_sf"/>
</dbReference>
<dbReference type="InterPro" id="IPR032312">
    <property type="entry name" value="LacZ_4"/>
</dbReference>
<reference evidence="10" key="2">
    <citation type="submission" date="2024-10" db="UniProtKB">
        <authorList>
            <consortium name="EnsemblProtists"/>
        </authorList>
    </citation>
    <scope>IDENTIFICATION</scope>
</reference>
<protein>
    <recommendedName>
        <fullName evidence="3">beta-galactosidase</fullName>
        <ecNumber evidence="3">3.2.1.23</ecNumber>
    </recommendedName>
</protein>
<reference evidence="11" key="1">
    <citation type="journal article" date="2013" name="Nature">
        <title>Pan genome of the phytoplankton Emiliania underpins its global distribution.</title>
        <authorList>
            <person name="Read B.A."/>
            <person name="Kegel J."/>
            <person name="Klute M.J."/>
            <person name="Kuo A."/>
            <person name="Lefebvre S.C."/>
            <person name="Maumus F."/>
            <person name="Mayer C."/>
            <person name="Miller J."/>
            <person name="Monier A."/>
            <person name="Salamov A."/>
            <person name="Young J."/>
            <person name="Aguilar M."/>
            <person name="Claverie J.M."/>
            <person name="Frickenhaus S."/>
            <person name="Gonzalez K."/>
            <person name="Herman E.K."/>
            <person name="Lin Y.C."/>
            <person name="Napier J."/>
            <person name="Ogata H."/>
            <person name="Sarno A.F."/>
            <person name="Shmutz J."/>
            <person name="Schroeder D."/>
            <person name="de Vargas C."/>
            <person name="Verret F."/>
            <person name="von Dassow P."/>
            <person name="Valentin K."/>
            <person name="Van de Peer Y."/>
            <person name="Wheeler G."/>
            <person name="Dacks J.B."/>
            <person name="Delwiche C.F."/>
            <person name="Dyhrman S.T."/>
            <person name="Glockner G."/>
            <person name="John U."/>
            <person name="Richards T."/>
            <person name="Worden A.Z."/>
            <person name="Zhang X."/>
            <person name="Grigoriev I.V."/>
            <person name="Allen A.E."/>
            <person name="Bidle K."/>
            <person name="Borodovsky M."/>
            <person name="Bowler C."/>
            <person name="Brownlee C."/>
            <person name="Cock J.M."/>
            <person name="Elias M."/>
            <person name="Gladyshev V.N."/>
            <person name="Groth M."/>
            <person name="Guda C."/>
            <person name="Hadaegh A."/>
            <person name="Iglesias-Rodriguez M.D."/>
            <person name="Jenkins J."/>
            <person name="Jones B.M."/>
            <person name="Lawson T."/>
            <person name="Leese F."/>
            <person name="Lindquist E."/>
            <person name="Lobanov A."/>
            <person name="Lomsadze A."/>
            <person name="Malik S.B."/>
            <person name="Marsh M.E."/>
            <person name="Mackinder L."/>
            <person name="Mock T."/>
            <person name="Mueller-Roeber B."/>
            <person name="Pagarete A."/>
            <person name="Parker M."/>
            <person name="Probert I."/>
            <person name="Quesneville H."/>
            <person name="Raines C."/>
            <person name="Rensing S.A."/>
            <person name="Riano-Pachon D.M."/>
            <person name="Richier S."/>
            <person name="Rokitta S."/>
            <person name="Shiraiwa Y."/>
            <person name="Soanes D.M."/>
            <person name="van der Giezen M."/>
            <person name="Wahlund T.M."/>
            <person name="Williams B."/>
            <person name="Wilson W."/>
            <person name="Wolfe G."/>
            <person name="Wurch L.L."/>
        </authorList>
    </citation>
    <scope>NUCLEOTIDE SEQUENCE</scope>
</reference>
<dbReference type="STRING" id="2903.R1DKK8"/>
<dbReference type="InterPro" id="IPR017853">
    <property type="entry name" value="GH"/>
</dbReference>
<evidence type="ECO:0000256" key="2">
    <source>
        <dbReference type="ARBA" id="ARBA00007401"/>
    </source>
</evidence>
<dbReference type="KEGG" id="ehx:EMIHUDRAFT_429006"/>
<dbReference type="RefSeq" id="XP_005788447.1">
    <property type="nucleotide sequence ID" value="XM_005788390.1"/>
</dbReference>
<dbReference type="RefSeq" id="XP_005790770.1">
    <property type="nucleotide sequence ID" value="XM_005790713.1"/>
</dbReference>
<feature type="domain" description="Glycosyl hydrolases family 2 sugar binding" evidence="8">
    <location>
        <begin position="58"/>
        <end position="228"/>
    </location>
</feature>
<dbReference type="InterPro" id="IPR036156">
    <property type="entry name" value="Beta-gal/glucu_dom_sf"/>
</dbReference>
<keyword evidence="5" id="KW-0326">Glycosidase</keyword>
<dbReference type="EnsemblProtists" id="EOD36018">
    <property type="protein sequence ID" value="EOD36018"/>
    <property type="gene ID" value="EMIHUDRAFT_429204"/>
</dbReference>
<dbReference type="InterPro" id="IPR050347">
    <property type="entry name" value="Bact_Beta-galactosidase"/>
</dbReference>
<dbReference type="OMA" id="WYYLCDQ"/>
<dbReference type="InterPro" id="IPR006101">
    <property type="entry name" value="Glyco_hydro_2"/>
</dbReference>
<dbReference type="EC" id="3.2.1.23" evidence="3"/>
<dbReference type="EnsemblProtists" id="EOD38341">
    <property type="protein sequence ID" value="EOD38341"/>
    <property type="gene ID" value="EMIHUDRAFT_429006"/>
</dbReference>
<sequence length="798" mass="86602">MPTSKPRERWADEACFEVNRERMHVPLRAYESRAAVLGRRLCDELPAGPWLLALTPARWSFSLASKPADAPSVSGPGGFDAAGWGDLQVPCSWEVAGVGSKPVYLNERYPFKLDPPRVPTDERNEVGSYQVSFTLPARWIGRRSYLVLDGLGSAATVWIDGAEVGYSQDSRLPAEFEVTKLVSAEGMSASEHVLSVQVVRYSDGSYLEDQDQWWLSGIQRHCFLYSKPARLAIRDFAVSTTVPPSGATADFSLDVALAGSIVDAAATDTAAAAKARALPRESGLVARGHAQDMSATRSTLEAPALWSAEEPNLYSLVVELVAPGSGGEDVLDVETCLVGLRSVSIEGGPAARGLLRVNGAPLTIKGVNRHEHTAEGGKAVSWESMLLDATMLKAYNFNAVRTAHYPNTDAWYEICAAVGLYVVDEANLETHGFSSWGDEGYLSKQPSWRHAYLSRMTRMVRRDKNSPCVIVWSLGNESGYGPNHDAMAAWCRTHDPSRPVQYESCGGGDATDIICPMYPDKKHVEKVGSSAAGQNAKWMFAPTRRFPLGTREQPRPLIPCEFAHAMGNSTGNYADWWELFASLPYAQGGFIWDWADQGLHQTDPKTGKHFWAYGGDFECKQHDAQFCINGLVFPDRTPHPALHEVKHVHRPVDVALLSAEPAAEPAAGKRRSAFRVRISSRYDHLPSLAHLSLRCGLEVGGVEVGEAAPLESGGGGWRAVGARDSCEVDLEVVWDPALAPYRPSEVYLALCFTLSEESAWAAAGHEVAAVQLHIDAAALGEQLASQAPPARAAAALES</sequence>
<name>A0A0D3KJT3_EMIH1</name>
<dbReference type="SUPFAM" id="SSF51445">
    <property type="entry name" value="(Trans)glycosidases"/>
    <property type="match status" value="1"/>
</dbReference>
<evidence type="ECO:0000256" key="5">
    <source>
        <dbReference type="ARBA" id="ARBA00023295"/>
    </source>
</evidence>
<evidence type="ECO:0000256" key="3">
    <source>
        <dbReference type="ARBA" id="ARBA00012756"/>
    </source>
</evidence>
<comment type="catalytic activity">
    <reaction evidence="1">
        <text>Hydrolysis of terminal non-reducing beta-D-galactose residues in beta-D-galactosides.</text>
        <dbReference type="EC" id="3.2.1.23"/>
    </reaction>
</comment>
<feature type="domain" description="Beta-galactosidase" evidence="9">
    <location>
        <begin position="676"/>
        <end position="774"/>
    </location>
</feature>
<dbReference type="Pfam" id="PF00703">
    <property type="entry name" value="Glyco_hydro_2"/>
    <property type="match status" value="1"/>
</dbReference>
<dbReference type="InterPro" id="IPR006102">
    <property type="entry name" value="Ig-like_GH2"/>
</dbReference>
<dbReference type="GeneID" id="17281289"/>
<dbReference type="InterPro" id="IPR013783">
    <property type="entry name" value="Ig-like_fold"/>
</dbReference>
<evidence type="ECO:0000256" key="4">
    <source>
        <dbReference type="ARBA" id="ARBA00022801"/>
    </source>
</evidence>
<dbReference type="InterPro" id="IPR006104">
    <property type="entry name" value="Glyco_hydro_2_N"/>
</dbReference>
<evidence type="ECO:0000259" key="6">
    <source>
        <dbReference type="Pfam" id="PF00703"/>
    </source>
</evidence>
<dbReference type="Pfam" id="PF02836">
    <property type="entry name" value="Glyco_hydro_2_C"/>
    <property type="match status" value="1"/>
</dbReference>
<dbReference type="Pfam" id="PF16353">
    <property type="entry name" value="LacZ_4"/>
    <property type="match status" value="1"/>
</dbReference>
<dbReference type="eggNOG" id="KOG2024">
    <property type="taxonomic scope" value="Eukaryota"/>
</dbReference>
<feature type="domain" description="Glycoside hydrolase family 2 immunoglobulin-like beta-sandwich" evidence="6">
    <location>
        <begin position="232"/>
        <end position="341"/>
    </location>
</feature>
<dbReference type="InterPro" id="IPR006103">
    <property type="entry name" value="Glyco_hydro_2_cat"/>
</dbReference>
<dbReference type="GO" id="GO:0004565">
    <property type="term" value="F:beta-galactosidase activity"/>
    <property type="evidence" value="ECO:0007669"/>
    <property type="project" value="UniProtKB-EC"/>
</dbReference>
<dbReference type="GO" id="GO:0009341">
    <property type="term" value="C:beta-galactosidase complex"/>
    <property type="evidence" value="ECO:0007669"/>
    <property type="project" value="TreeGrafter"/>
</dbReference>
<feature type="domain" description="Glycoside hydrolase family 2 catalytic" evidence="7">
    <location>
        <begin position="353"/>
        <end position="652"/>
    </location>
</feature>
<dbReference type="AlphaFoldDB" id="A0A0D3KJT3"/>
<dbReference type="Gene3D" id="2.60.120.260">
    <property type="entry name" value="Galactose-binding domain-like"/>
    <property type="match status" value="1"/>
</dbReference>
<dbReference type="SUPFAM" id="SSF49785">
    <property type="entry name" value="Galactose-binding domain-like"/>
    <property type="match status" value="1"/>
</dbReference>
<evidence type="ECO:0000259" key="8">
    <source>
        <dbReference type="Pfam" id="PF02837"/>
    </source>
</evidence>
<dbReference type="KEGG" id="ehx:EMIHUDRAFT_429204"/>
<keyword evidence="11" id="KW-1185">Reference proteome</keyword>